<sequence>MKEMELQRTPKRESAKRSSFVRENNEFEAASPKSPQTPSPPNDKPRRSSVSHGFLASPLPGSNLKRNSGSEFLIPESPGIKSRLLPPTTPKSKNTEMFLSPSPKLKSPGVRKDSERPIRELSNNLKTRLNYAFVKLQNGWADKTLPELESVIDTEKTGSAVDEPVARPCNTSYSNRFLEDEELGNNSAHAAFMTALASPKKKQRSGSSSSGTWTISSRKPPPPPISIKTSEKPKAQSKDQPSEVEAIETLMSLSSPKKPTHRKSQDFTLPPPPPFSQQQQGQSDQPIVAFSSRSSSSTSSIPNTLAKPFLLKSDAGTSTQVLLDVETDVEESNGD</sequence>
<comment type="subcellular location">
    <subcellularLocation>
        <location evidence="2">Cytoplasm</location>
    </subcellularLocation>
    <subcellularLocation>
        <location evidence="1">Nucleus</location>
    </subcellularLocation>
</comment>
<feature type="compositionally biased region" description="Basic and acidic residues" evidence="9">
    <location>
        <begin position="1"/>
        <end position="16"/>
    </location>
</feature>
<organism evidence="10 11">
    <name type="scientific">Lachancea nothofagi CBS 11611</name>
    <dbReference type="NCBI Taxonomy" id="1266666"/>
    <lineage>
        <taxon>Eukaryota</taxon>
        <taxon>Fungi</taxon>
        <taxon>Dikarya</taxon>
        <taxon>Ascomycota</taxon>
        <taxon>Saccharomycotina</taxon>
        <taxon>Saccharomycetes</taxon>
        <taxon>Saccharomycetales</taxon>
        <taxon>Saccharomycetaceae</taxon>
        <taxon>Lachancea</taxon>
    </lineage>
</organism>
<keyword evidence="5" id="KW-0678">Repressor</keyword>
<dbReference type="InterPro" id="IPR013734">
    <property type="entry name" value="TF_Nrm1/Whi5"/>
</dbReference>
<dbReference type="GO" id="GO:0000082">
    <property type="term" value="P:G1/S transition of mitotic cell cycle"/>
    <property type="evidence" value="ECO:0007669"/>
    <property type="project" value="InterPro"/>
</dbReference>
<dbReference type="AlphaFoldDB" id="A0A1G4JTS3"/>
<keyword evidence="6" id="KW-0805">Transcription regulation</keyword>
<name>A0A1G4JTS3_9SACH</name>
<evidence type="ECO:0000256" key="5">
    <source>
        <dbReference type="ARBA" id="ARBA00022491"/>
    </source>
</evidence>
<dbReference type="EMBL" id="LT598451">
    <property type="protein sequence ID" value="SCU94155.1"/>
    <property type="molecule type" value="Genomic_DNA"/>
</dbReference>
<dbReference type="GO" id="GO:0033309">
    <property type="term" value="C:SBF transcription complex"/>
    <property type="evidence" value="ECO:0007669"/>
    <property type="project" value="TreeGrafter"/>
</dbReference>
<dbReference type="Proteomes" id="UP000189911">
    <property type="component" value="Chromosome E"/>
</dbReference>
<reference evidence="11" key="1">
    <citation type="submission" date="2016-03" db="EMBL/GenBank/DDBJ databases">
        <authorList>
            <person name="Devillers Hugo."/>
        </authorList>
    </citation>
    <scope>NUCLEOTIDE SEQUENCE [LARGE SCALE GENOMIC DNA]</scope>
</reference>
<proteinExistence type="inferred from homology"/>
<evidence type="ECO:0000256" key="3">
    <source>
        <dbReference type="ARBA" id="ARBA00006922"/>
    </source>
</evidence>
<evidence type="ECO:0000256" key="6">
    <source>
        <dbReference type="ARBA" id="ARBA00023015"/>
    </source>
</evidence>
<keyword evidence="8" id="KW-0539">Nucleus</keyword>
<dbReference type="PANTHER" id="PTHR28246:SF1">
    <property type="entry name" value="G1-SPECIFIC TRANSCRIPTIONAL REPRESSOR WHI5-RELATED"/>
    <property type="match status" value="1"/>
</dbReference>
<protein>
    <submittedName>
        <fullName evidence="10">LANO_0E05886g1_1</fullName>
    </submittedName>
</protein>
<evidence type="ECO:0000256" key="8">
    <source>
        <dbReference type="ARBA" id="ARBA00023242"/>
    </source>
</evidence>
<feature type="compositionally biased region" description="Low complexity" evidence="9">
    <location>
        <begin position="205"/>
        <end position="218"/>
    </location>
</feature>
<evidence type="ECO:0000313" key="10">
    <source>
        <dbReference type="EMBL" id="SCU94155.1"/>
    </source>
</evidence>
<dbReference type="GO" id="GO:0003712">
    <property type="term" value="F:transcription coregulator activity"/>
    <property type="evidence" value="ECO:0007669"/>
    <property type="project" value="TreeGrafter"/>
</dbReference>
<evidence type="ECO:0000256" key="1">
    <source>
        <dbReference type="ARBA" id="ARBA00004123"/>
    </source>
</evidence>
<dbReference type="Pfam" id="PF08528">
    <property type="entry name" value="Whi5"/>
    <property type="match status" value="1"/>
</dbReference>
<evidence type="ECO:0000313" key="11">
    <source>
        <dbReference type="Proteomes" id="UP000189911"/>
    </source>
</evidence>
<evidence type="ECO:0000256" key="2">
    <source>
        <dbReference type="ARBA" id="ARBA00004496"/>
    </source>
</evidence>
<comment type="similarity">
    <text evidence="3">Belongs to the WHI5/NRM1 family.</text>
</comment>
<keyword evidence="4" id="KW-0963">Cytoplasm</keyword>
<feature type="region of interest" description="Disordered" evidence="9">
    <location>
        <begin position="1"/>
        <end position="118"/>
    </location>
</feature>
<keyword evidence="7" id="KW-0804">Transcription</keyword>
<dbReference type="GO" id="GO:0005737">
    <property type="term" value="C:cytoplasm"/>
    <property type="evidence" value="ECO:0007669"/>
    <property type="project" value="UniProtKB-SubCell"/>
</dbReference>
<accession>A0A1G4JTS3</accession>
<feature type="compositionally biased region" description="Low complexity" evidence="9">
    <location>
        <begin position="276"/>
        <end position="300"/>
    </location>
</feature>
<dbReference type="InterPro" id="IPR039198">
    <property type="entry name" value="Srl3/Whi5"/>
</dbReference>
<dbReference type="OrthoDB" id="2359117at2759"/>
<dbReference type="PANTHER" id="PTHR28246">
    <property type="entry name" value="G1-SPECIFIC TRANSCRIPTIONAL REPRESSOR WHI5-RELATED"/>
    <property type="match status" value="1"/>
</dbReference>
<evidence type="ECO:0000256" key="9">
    <source>
        <dbReference type="SAM" id="MobiDB-lite"/>
    </source>
</evidence>
<evidence type="ECO:0000256" key="4">
    <source>
        <dbReference type="ARBA" id="ARBA00022490"/>
    </source>
</evidence>
<feature type="region of interest" description="Disordered" evidence="9">
    <location>
        <begin position="195"/>
        <end position="303"/>
    </location>
</feature>
<feature type="compositionally biased region" description="Basic and acidic residues" evidence="9">
    <location>
        <begin position="229"/>
        <end position="241"/>
    </location>
</feature>
<evidence type="ECO:0000256" key="7">
    <source>
        <dbReference type="ARBA" id="ARBA00023163"/>
    </source>
</evidence>
<gene>
    <name evidence="10" type="ORF">LANO_0E05886G</name>
</gene>
<keyword evidence="11" id="KW-1185">Reference proteome</keyword>